<dbReference type="Proteomes" id="UP000245119">
    <property type="component" value="Linkage Group LG8"/>
</dbReference>
<dbReference type="AlphaFoldDB" id="A0A2T7NXP8"/>
<name>A0A2T7NXP8_POMCA</name>
<proteinExistence type="predicted"/>
<dbReference type="OrthoDB" id="6073595at2759"/>
<feature type="region of interest" description="Disordered" evidence="1">
    <location>
        <begin position="196"/>
        <end position="279"/>
    </location>
</feature>
<dbReference type="EMBL" id="PZQS01000008">
    <property type="protein sequence ID" value="PVD25932.1"/>
    <property type="molecule type" value="Genomic_DNA"/>
</dbReference>
<keyword evidence="3" id="KW-1185">Reference proteome</keyword>
<reference evidence="2 3" key="1">
    <citation type="submission" date="2018-04" db="EMBL/GenBank/DDBJ databases">
        <title>The genome of golden apple snail Pomacea canaliculata provides insight into stress tolerance and invasive adaptation.</title>
        <authorList>
            <person name="Liu C."/>
            <person name="Liu B."/>
            <person name="Ren Y."/>
            <person name="Zhang Y."/>
            <person name="Wang H."/>
            <person name="Li S."/>
            <person name="Jiang F."/>
            <person name="Yin L."/>
            <person name="Zhang G."/>
            <person name="Qian W."/>
            <person name="Fan W."/>
        </authorList>
    </citation>
    <scope>NUCLEOTIDE SEQUENCE [LARGE SCALE GENOMIC DNA]</scope>
    <source>
        <strain evidence="2">SZHN2017</strain>
        <tissue evidence="2">Muscle</tissue>
    </source>
</reference>
<gene>
    <name evidence="2" type="ORF">C0Q70_13597</name>
</gene>
<accession>A0A2T7NXP8</accession>
<sequence>MRGDRPETRLLTSACSHPAPYHEQCLHVQRHVHPAGGRSSHEALISLMTGGGLSEPQLPNAGPVRQGELPIPPSRSVLSYRRLDGDYVSSSASQTNSDRSHIYESIGDGVESPRSAAYGGTEGSSGTYIHHHDLSLLGGQDDCSRCAPPAAVLADFCECDCGGVAQAHHTGMYDFSMLPGQLDGYYSDRSTQTLPIRPLRHARDQESPVGGQLGFDLDDPSRSQSRLSNRSRRRTSSSSHHSDRSAGCRDSGHRRNIPALHPNYFDPPEPPEPDFSTSS</sequence>
<feature type="region of interest" description="Disordered" evidence="1">
    <location>
        <begin position="50"/>
        <end position="74"/>
    </location>
</feature>
<evidence type="ECO:0000256" key="1">
    <source>
        <dbReference type="SAM" id="MobiDB-lite"/>
    </source>
</evidence>
<feature type="compositionally biased region" description="Basic and acidic residues" evidence="1">
    <location>
        <begin position="240"/>
        <end position="253"/>
    </location>
</feature>
<evidence type="ECO:0000313" key="3">
    <source>
        <dbReference type="Proteomes" id="UP000245119"/>
    </source>
</evidence>
<comment type="caution">
    <text evidence="2">The sequence shown here is derived from an EMBL/GenBank/DDBJ whole genome shotgun (WGS) entry which is preliminary data.</text>
</comment>
<evidence type="ECO:0000313" key="2">
    <source>
        <dbReference type="EMBL" id="PVD25932.1"/>
    </source>
</evidence>
<protein>
    <submittedName>
        <fullName evidence="2">Uncharacterized protein</fullName>
    </submittedName>
</protein>
<organism evidence="2 3">
    <name type="scientific">Pomacea canaliculata</name>
    <name type="common">Golden apple snail</name>
    <dbReference type="NCBI Taxonomy" id="400727"/>
    <lineage>
        <taxon>Eukaryota</taxon>
        <taxon>Metazoa</taxon>
        <taxon>Spiralia</taxon>
        <taxon>Lophotrochozoa</taxon>
        <taxon>Mollusca</taxon>
        <taxon>Gastropoda</taxon>
        <taxon>Caenogastropoda</taxon>
        <taxon>Architaenioglossa</taxon>
        <taxon>Ampullarioidea</taxon>
        <taxon>Ampullariidae</taxon>
        <taxon>Pomacea</taxon>
    </lineage>
</organism>